<dbReference type="Proteomes" id="UP001151760">
    <property type="component" value="Unassembled WGS sequence"/>
</dbReference>
<keyword evidence="2" id="KW-1185">Reference proteome</keyword>
<evidence type="ECO:0000313" key="2">
    <source>
        <dbReference type="Proteomes" id="UP001151760"/>
    </source>
</evidence>
<proteinExistence type="predicted"/>
<reference evidence="1" key="2">
    <citation type="submission" date="2022-01" db="EMBL/GenBank/DDBJ databases">
        <authorList>
            <person name="Yamashiro T."/>
            <person name="Shiraishi A."/>
            <person name="Satake H."/>
            <person name="Nakayama K."/>
        </authorList>
    </citation>
    <scope>NUCLEOTIDE SEQUENCE</scope>
</reference>
<comment type="caution">
    <text evidence="1">The sequence shown here is derived from an EMBL/GenBank/DDBJ whole genome shotgun (WGS) entry which is preliminary data.</text>
</comment>
<protein>
    <submittedName>
        <fullName evidence="1">Uncharacterized protein</fullName>
    </submittedName>
</protein>
<sequence>MTRDLESSHSLLVCTGGVFRKVDVDGGYTHRVQSMSRGAECAAVSFMRMLLGHERYPLMFCLRLSLTKVVNVRALARQPTRFAATTDVSAFSITDQSEPHQMSTTVCKLCLTKAVNVCALARQPIRFAATPDVSAFSITDQSKPHQMSTTVCKLCWLLKH</sequence>
<reference evidence="1" key="1">
    <citation type="journal article" date="2022" name="Int. J. Mol. Sci.">
        <title>Draft Genome of Tanacetum Coccineum: Genomic Comparison of Closely Related Tanacetum-Family Plants.</title>
        <authorList>
            <person name="Yamashiro T."/>
            <person name="Shiraishi A."/>
            <person name="Nakayama K."/>
            <person name="Satake H."/>
        </authorList>
    </citation>
    <scope>NUCLEOTIDE SEQUENCE</scope>
</reference>
<name>A0ABQ4Z2T2_9ASTR</name>
<accession>A0ABQ4Z2T2</accession>
<dbReference type="EMBL" id="BQNB010010937">
    <property type="protein sequence ID" value="GJS83936.1"/>
    <property type="molecule type" value="Genomic_DNA"/>
</dbReference>
<organism evidence="1 2">
    <name type="scientific">Tanacetum coccineum</name>
    <dbReference type="NCBI Taxonomy" id="301880"/>
    <lineage>
        <taxon>Eukaryota</taxon>
        <taxon>Viridiplantae</taxon>
        <taxon>Streptophyta</taxon>
        <taxon>Embryophyta</taxon>
        <taxon>Tracheophyta</taxon>
        <taxon>Spermatophyta</taxon>
        <taxon>Magnoliopsida</taxon>
        <taxon>eudicotyledons</taxon>
        <taxon>Gunneridae</taxon>
        <taxon>Pentapetalae</taxon>
        <taxon>asterids</taxon>
        <taxon>campanulids</taxon>
        <taxon>Asterales</taxon>
        <taxon>Asteraceae</taxon>
        <taxon>Asteroideae</taxon>
        <taxon>Anthemideae</taxon>
        <taxon>Anthemidinae</taxon>
        <taxon>Tanacetum</taxon>
    </lineage>
</organism>
<evidence type="ECO:0000313" key="1">
    <source>
        <dbReference type="EMBL" id="GJS83936.1"/>
    </source>
</evidence>
<gene>
    <name evidence="1" type="ORF">Tco_0750477</name>
</gene>